<accession>A0A5E4S9H6</accession>
<evidence type="ECO:0000313" key="2">
    <source>
        <dbReference type="EMBL" id="VVD71723.1"/>
    </source>
</evidence>
<gene>
    <name evidence="2" type="ORF">PEP31012_00640</name>
</gene>
<dbReference type="EMBL" id="CABPSH010000001">
    <property type="protein sequence ID" value="VVD71723.1"/>
    <property type="molecule type" value="Genomic_DNA"/>
</dbReference>
<organism evidence="2 3">
    <name type="scientific">Pandoraea eparura</name>
    <dbReference type="NCBI Taxonomy" id="2508291"/>
    <lineage>
        <taxon>Bacteria</taxon>
        <taxon>Pseudomonadati</taxon>
        <taxon>Pseudomonadota</taxon>
        <taxon>Betaproteobacteria</taxon>
        <taxon>Burkholderiales</taxon>
        <taxon>Burkholderiaceae</taxon>
        <taxon>Pandoraea</taxon>
    </lineage>
</organism>
<keyword evidence="1" id="KW-0472">Membrane</keyword>
<keyword evidence="1" id="KW-1133">Transmembrane helix</keyword>
<reference evidence="2 3" key="1">
    <citation type="submission" date="2019-08" db="EMBL/GenBank/DDBJ databases">
        <authorList>
            <person name="Peeters C."/>
        </authorList>
    </citation>
    <scope>NUCLEOTIDE SEQUENCE [LARGE SCALE GENOMIC DNA]</scope>
    <source>
        <strain evidence="2 3">LMG 31012</strain>
    </source>
</reference>
<keyword evidence="3" id="KW-1185">Reference proteome</keyword>
<keyword evidence="1" id="KW-0812">Transmembrane</keyword>
<dbReference type="AlphaFoldDB" id="A0A5E4S9H6"/>
<evidence type="ECO:0000256" key="1">
    <source>
        <dbReference type="SAM" id="Phobius"/>
    </source>
</evidence>
<feature type="transmembrane region" description="Helical" evidence="1">
    <location>
        <begin position="70"/>
        <end position="95"/>
    </location>
</feature>
<evidence type="ECO:0000313" key="3">
    <source>
        <dbReference type="Proteomes" id="UP000400981"/>
    </source>
</evidence>
<name>A0A5E4S9H6_9BURK</name>
<sequence length="98" mass="10429">MPAGTALFALVCVPASSADQVSTVDQQVCPPADGQHFRLQQQQAYVLSPDSAGYIDSIVQPFDYTAAAGFWGLAFTTIITLWLVSHGAGAIVNFLRRA</sequence>
<dbReference type="Proteomes" id="UP000400981">
    <property type="component" value="Unassembled WGS sequence"/>
</dbReference>
<proteinExistence type="predicted"/>
<protein>
    <submittedName>
        <fullName evidence="2">Uncharacterized protein</fullName>
    </submittedName>
</protein>